<dbReference type="PANTHER" id="PTHR33730:SF16">
    <property type="entry name" value="OS01G0174100 PROTEIN"/>
    <property type="match status" value="1"/>
</dbReference>
<gene>
    <name evidence="3" type="primary">LOC120111528</name>
</gene>
<evidence type="ECO:0000313" key="3">
    <source>
        <dbReference type="RefSeq" id="XP_038984665.1"/>
    </source>
</evidence>
<dbReference type="PANTHER" id="PTHR33730">
    <property type="entry name" value="OS05G0542732 PROTEIN-RELATED"/>
    <property type="match status" value="1"/>
</dbReference>
<organism evidence="2 3">
    <name type="scientific">Phoenix dactylifera</name>
    <name type="common">Date palm</name>
    <dbReference type="NCBI Taxonomy" id="42345"/>
    <lineage>
        <taxon>Eukaryota</taxon>
        <taxon>Viridiplantae</taxon>
        <taxon>Streptophyta</taxon>
        <taxon>Embryophyta</taxon>
        <taxon>Tracheophyta</taxon>
        <taxon>Spermatophyta</taxon>
        <taxon>Magnoliopsida</taxon>
        <taxon>Liliopsida</taxon>
        <taxon>Arecaceae</taxon>
        <taxon>Coryphoideae</taxon>
        <taxon>Phoeniceae</taxon>
        <taxon>Phoenix</taxon>
    </lineage>
</organism>
<protein>
    <submittedName>
        <fullName evidence="3">MAPK kinase substrate protein At1g80180-like</fullName>
    </submittedName>
</protein>
<sequence>MAGLQRSAQTFRRSGSSGLVWDERFLSGDLNQMKEEEEGLEFRELRHSQSVGSIQTTKRGRSNGMQAFRAVHVSPSMDPPSPEVHRCIILCGIFGRNRGTKPAKPRRH</sequence>
<name>A0A8B9ADZ8_PHODC</name>
<dbReference type="Pfam" id="PF15697">
    <property type="entry name" value="DUF4666"/>
    <property type="match status" value="1"/>
</dbReference>
<evidence type="ECO:0000256" key="1">
    <source>
        <dbReference type="SAM" id="MobiDB-lite"/>
    </source>
</evidence>
<evidence type="ECO:0000313" key="2">
    <source>
        <dbReference type="Proteomes" id="UP000228380"/>
    </source>
</evidence>
<dbReference type="OrthoDB" id="689003at2759"/>
<reference evidence="3" key="2">
    <citation type="submission" date="2025-08" db="UniProtKB">
        <authorList>
            <consortium name="RefSeq"/>
        </authorList>
    </citation>
    <scope>IDENTIFICATION</scope>
    <source>
        <tissue evidence="3">Young leaves</tissue>
    </source>
</reference>
<feature type="compositionally biased region" description="Polar residues" evidence="1">
    <location>
        <begin position="48"/>
        <end position="57"/>
    </location>
</feature>
<reference evidence="2" key="1">
    <citation type="journal article" date="2019" name="Nat. Commun.">
        <title>Genome-wide association mapping of date palm fruit traits.</title>
        <authorList>
            <person name="Hazzouri K.M."/>
            <person name="Gros-Balthazard M."/>
            <person name="Flowers J.M."/>
            <person name="Copetti D."/>
            <person name="Lemansour A."/>
            <person name="Lebrun M."/>
            <person name="Masmoudi K."/>
            <person name="Ferrand S."/>
            <person name="Dhar M.I."/>
            <person name="Fresquez Z.A."/>
            <person name="Rosas U."/>
            <person name="Zhang J."/>
            <person name="Talag J."/>
            <person name="Lee S."/>
            <person name="Kudrna D."/>
            <person name="Powell R.F."/>
            <person name="Leitch I.J."/>
            <person name="Krueger R.R."/>
            <person name="Wing R.A."/>
            <person name="Amiri K.M.A."/>
            <person name="Purugganan M.D."/>
        </authorList>
    </citation>
    <scope>NUCLEOTIDE SEQUENCE [LARGE SCALE GENOMIC DNA]</scope>
    <source>
        <strain evidence="2">cv. Khalas</strain>
    </source>
</reference>
<dbReference type="GeneID" id="120111528"/>
<dbReference type="RefSeq" id="XP_038984665.1">
    <property type="nucleotide sequence ID" value="XM_039128737.1"/>
</dbReference>
<proteinExistence type="predicted"/>
<keyword evidence="2" id="KW-1185">Reference proteome</keyword>
<feature type="region of interest" description="Disordered" evidence="1">
    <location>
        <begin position="40"/>
        <end position="63"/>
    </location>
</feature>
<dbReference type="AlphaFoldDB" id="A0A8B9ADZ8"/>
<accession>A0A8B9ADZ8</accession>
<dbReference type="InterPro" id="IPR031421">
    <property type="entry name" value="DUF4666"/>
</dbReference>
<dbReference type="KEGG" id="pda:120111528"/>
<dbReference type="Proteomes" id="UP000228380">
    <property type="component" value="Chromosome 8"/>
</dbReference>